<evidence type="ECO:0000256" key="3">
    <source>
        <dbReference type="SAM" id="MobiDB-lite"/>
    </source>
</evidence>
<dbReference type="GO" id="GO:0019867">
    <property type="term" value="C:outer membrane"/>
    <property type="evidence" value="ECO:0007669"/>
    <property type="project" value="InterPro"/>
</dbReference>
<feature type="compositionally biased region" description="Basic and acidic residues" evidence="3">
    <location>
        <begin position="76"/>
        <end position="92"/>
    </location>
</feature>
<keyword evidence="6" id="KW-1185">Reference proteome</keyword>
<dbReference type="InterPro" id="IPR051407">
    <property type="entry name" value="Bact_OM_lipoprot/Surf_antigen"/>
</dbReference>
<comment type="caution">
    <text evidence="5">The sequence shown here is derived from an EMBL/GenBank/DDBJ whole genome shotgun (WGS) entry which is preliminary data.</text>
</comment>
<dbReference type="Pfam" id="PF05433">
    <property type="entry name" value="Rick_17kDa_Anti"/>
    <property type="match status" value="1"/>
</dbReference>
<comment type="subcellular location">
    <subcellularLocation>
        <location evidence="1">Membrane</location>
    </subcellularLocation>
</comment>
<dbReference type="Proteomes" id="UP000562027">
    <property type="component" value="Unassembled WGS sequence"/>
</dbReference>
<proteinExistence type="predicted"/>
<feature type="region of interest" description="Disordered" evidence="3">
    <location>
        <begin position="58"/>
        <end position="102"/>
    </location>
</feature>
<protein>
    <submittedName>
        <fullName evidence="5">Uncharacterized protein YcfJ</fullName>
    </submittedName>
</protein>
<reference evidence="5 6" key="1">
    <citation type="submission" date="2020-08" db="EMBL/GenBank/DDBJ databases">
        <title>Functional genomics of gut bacteria from endangered species of beetles.</title>
        <authorList>
            <person name="Carlos-Shanley C."/>
        </authorList>
    </citation>
    <scope>NUCLEOTIDE SEQUENCE [LARGE SCALE GENOMIC DNA]</scope>
    <source>
        <strain evidence="5 6">S00239</strain>
    </source>
</reference>
<accession>A0A840LAR8</accession>
<keyword evidence="2" id="KW-0472">Membrane</keyword>
<dbReference type="PANTHER" id="PTHR35603:SF2">
    <property type="entry name" value="OUTER MEMBRANE LIPOPROTEIN"/>
    <property type="match status" value="1"/>
</dbReference>
<evidence type="ECO:0000256" key="1">
    <source>
        <dbReference type="ARBA" id="ARBA00004370"/>
    </source>
</evidence>
<evidence type="ECO:0000313" key="5">
    <source>
        <dbReference type="EMBL" id="MBB4843219.1"/>
    </source>
</evidence>
<dbReference type="InterPro" id="IPR008816">
    <property type="entry name" value="Gly_zipper_2TM_dom"/>
</dbReference>
<sequence length="220" mass="22164">MNSSVTSSQRYIGVALLAAALAGVYALGRSQSSKDMSGIPASSSEAASLSATTAQALASPASSTLSVEPKTPPAKAEAHGVKPAKPVEKAERTAASSPAKPAAAAAKPALCNECATVLSVRQEQRAGEASGLGAVGGAVIGGLLGNQVGGGNGKTLATVGGAAAGGYFGNEMEKKHKAHQVWRVRVAFSDASTRSFEFTHDPGVRVDEVVRVRDGELIRP</sequence>
<gene>
    <name evidence="5" type="ORF">HNP55_001738</name>
</gene>
<dbReference type="PANTHER" id="PTHR35603">
    <property type="match status" value="1"/>
</dbReference>
<dbReference type="EMBL" id="JACHLP010000003">
    <property type="protein sequence ID" value="MBB4843219.1"/>
    <property type="molecule type" value="Genomic_DNA"/>
</dbReference>
<evidence type="ECO:0000256" key="2">
    <source>
        <dbReference type="ARBA" id="ARBA00023136"/>
    </source>
</evidence>
<evidence type="ECO:0000259" key="4">
    <source>
        <dbReference type="Pfam" id="PF05433"/>
    </source>
</evidence>
<evidence type="ECO:0000313" key="6">
    <source>
        <dbReference type="Proteomes" id="UP000562027"/>
    </source>
</evidence>
<name>A0A840LAR8_9BURK</name>
<dbReference type="RefSeq" id="WP_184298270.1">
    <property type="nucleotide sequence ID" value="NZ_JACHLP010000003.1"/>
</dbReference>
<organism evidence="5 6">
    <name type="scientific">Roseateles oligotrophus</name>
    <dbReference type="NCBI Taxonomy" id="1769250"/>
    <lineage>
        <taxon>Bacteria</taxon>
        <taxon>Pseudomonadati</taxon>
        <taxon>Pseudomonadota</taxon>
        <taxon>Betaproteobacteria</taxon>
        <taxon>Burkholderiales</taxon>
        <taxon>Sphaerotilaceae</taxon>
        <taxon>Roseateles</taxon>
    </lineage>
</organism>
<dbReference type="AlphaFoldDB" id="A0A840LAR8"/>
<feature type="domain" description="Glycine zipper 2TM" evidence="4">
    <location>
        <begin position="132"/>
        <end position="173"/>
    </location>
</feature>